<feature type="transmembrane region" description="Helical" evidence="2">
    <location>
        <begin position="89"/>
        <end position="108"/>
    </location>
</feature>
<reference evidence="3" key="1">
    <citation type="journal article" date="2014" name="Int. J. Syst. Evol. Microbiol.">
        <title>Complete genome sequence of Corynebacterium casei LMG S-19264T (=DSM 44701T), isolated from a smear-ripened cheese.</title>
        <authorList>
            <consortium name="US DOE Joint Genome Institute (JGI-PGF)"/>
            <person name="Walter F."/>
            <person name="Albersmeier A."/>
            <person name="Kalinowski J."/>
            <person name="Ruckert C."/>
        </authorList>
    </citation>
    <scope>NUCLEOTIDE SEQUENCE</scope>
    <source>
        <strain evidence="3">JCM 15325</strain>
    </source>
</reference>
<dbReference type="SUPFAM" id="SSF55781">
    <property type="entry name" value="GAF domain-like"/>
    <property type="match status" value="1"/>
</dbReference>
<evidence type="ECO:0000256" key="1">
    <source>
        <dbReference type="SAM" id="Coils"/>
    </source>
</evidence>
<evidence type="ECO:0000256" key="2">
    <source>
        <dbReference type="SAM" id="Phobius"/>
    </source>
</evidence>
<sequence length="408" mass="47256">MYYKQSNRILKITEPTLSFLFLGLLAFFSHIVSPTYEYMLLVFLVMIFSNRYGIYIAFLSLAESIVYTLVAGYVRGLPIPTFFYSLDQWGRWLFLFLVAVCCGAFSTGQRERYEDAHHINDELLSENEQLKETVGELNETRLKLKEKVLESDNQLSKIFHIFKALNHEQPEIVLDAGLSVVREYLNAKKTGIYYVGNSGKTLRLKLSSEHDTTVLPQTIFVESAPNVIRLALEKESALFRTREDPENAPVLVGPVVFKNEVRYLIVLNEIEFADVSSQNFELFVWLLKWMGDRLENAVDLYQANIDNRKFAGTDIFIASEFKHLLKIEKERKRVLNYPYVYFELPIAEQDLRTVDPVLKTQLREIDYVGYDMERYSIMILLPGTDEKYKPLIEKRLSDALSGKIGVIE</sequence>
<keyword evidence="1" id="KW-0175">Coiled coil</keyword>
<name>A0A917S532_9BACL</name>
<accession>A0A917S532</accession>
<keyword evidence="2" id="KW-1133">Transmembrane helix</keyword>
<proteinExistence type="predicted"/>
<dbReference type="Gene3D" id="3.30.450.40">
    <property type="match status" value="1"/>
</dbReference>
<keyword evidence="4" id="KW-1185">Reference proteome</keyword>
<protein>
    <recommendedName>
        <fullName evidence="5">GAF domain-containing protein</fullName>
    </recommendedName>
</protein>
<dbReference type="RefSeq" id="WP_188803537.1">
    <property type="nucleotide sequence ID" value="NZ_BMOK01000010.1"/>
</dbReference>
<feature type="coiled-coil region" evidence="1">
    <location>
        <begin position="113"/>
        <end position="147"/>
    </location>
</feature>
<evidence type="ECO:0008006" key="5">
    <source>
        <dbReference type="Google" id="ProtNLM"/>
    </source>
</evidence>
<organism evidence="3 4">
    <name type="scientific">Sporolactobacillus putidus</name>
    <dbReference type="NCBI Taxonomy" id="492735"/>
    <lineage>
        <taxon>Bacteria</taxon>
        <taxon>Bacillati</taxon>
        <taxon>Bacillota</taxon>
        <taxon>Bacilli</taxon>
        <taxon>Bacillales</taxon>
        <taxon>Sporolactobacillaceae</taxon>
        <taxon>Sporolactobacillus</taxon>
    </lineage>
</organism>
<keyword evidence="2" id="KW-0812">Transmembrane</keyword>
<dbReference type="Proteomes" id="UP000654670">
    <property type="component" value="Unassembled WGS sequence"/>
</dbReference>
<dbReference type="AlphaFoldDB" id="A0A917S532"/>
<gene>
    <name evidence="3" type="ORF">GCM10007968_23240</name>
</gene>
<dbReference type="EMBL" id="BMOK01000010">
    <property type="protein sequence ID" value="GGL58573.1"/>
    <property type="molecule type" value="Genomic_DNA"/>
</dbReference>
<reference evidence="3" key="2">
    <citation type="submission" date="2020-09" db="EMBL/GenBank/DDBJ databases">
        <authorList>
            <person name="Sun Q."/>
            <person name="Ohkuma M."/>
        </authorList>
    </citation>
    <scope>NUCLEOTIDE SEQUENCE</scope>
    <source>
        <strain evidence="3">JCM 15325</strain>
    </source>
</reference>
<dbReference type="InterPro" id="IPR029016">
    <property type="entry name" value="GAF-like_dom_sf"/>
</dbReference>
<comment type="caution">
    <text evidence="3">The sequence shown here is derived from an EMBL/GenBank/DDBJ whole genome shotgun (WGS) entry which is preliminary data.</text>
</comment>
<evidence type="ECO:0000313" key="3">
    <source>
        <dbReference type="EMBL" id="GGL58573.1"/>
    </source>
</evidence>
<evidence type="ECO:0000313" key="4">
    <source>
        <dbReference type="Proteomes" id="UP000654670"/>
    </source>
</evidence>
<keyword evidence="2" id="KW-0472">Membrane</keyword>